<gene>
    <name evidence="6" type="ORF">ASIM_LOCUS8631</name>
</gene>
<protein>
    <recommendedName>
        <fullName evidence="5">V-type proton ATPase subunit C</fullName>
    </recommendedName>
</protein>
<dbReference type="GO" id="GO:0046961">
    <property type="term" value="F:proton-transporting ATPase activity, rotational mechanism"/>
    <property type="evidence" value="ECO:0007669"/>
    <property type="project" value="InterPro"/>
</dbReference>
<dbReference type="WBParaSite" id="ASIM_0000889001-mRNA-1">
    <property type="protein sequence ID" value="ASIM_0000889001-mRNA-1"/>
    <property type="gene ID" value="ASIM_0000889001"/>
</dbReference>
<evidence type="ECO:0000313" key="6">
    <source>
        <dbReference type="EMBL" id="VDK33303.1"/>
    </source>
</evidence>
<evidence type="ECO:0000256" key="2">
    <source>
        <dbReference type="ARBA" id="ARBA00022448"/>
    </source>
</evidence>
<reference evidence="6 7" key="2">
    <citation type="submission" date="2018-11" db="EMBL/GenBank/DDBJ databases">
        <authorList>
            <consortium name="Pathogen Informatics"/>
        </authorList>
    </citation>
    <scope>NUCLEOTIDE SEQUENCE [LARGE SCALE GENOMIC DNA]</scope>
</reference>
<evidence type="ECO:0000256" key="1">
    <source>
        <dbReference type="ARBA" id="ARBA00006138"/>
    </source>
</evidence>
<keyword evidence="3 5" id="KW-0375">Hydrogen ion transport</keyword>
<dbReference type="Pfam" id="PF03223">
    <property type="entry name" value="V-ATPase_C"/>
    <property type="match status" value="1"/>
</dbReference>
<dbReference type="OrthoDB" id="6605928at2759"/>
<accession>A0A0M3JMK3</accession>
<evidence type="ECO:0000313" key="8">
    <source>
        <dbReference type="WBParaSite" id="ASIM_0000889001-mRNA-1"/>
    </source>
</evidence>
<sequence length="90" mass="10267">MRLSNAYRDFEVFKKNSRALICLRALLSAMAYAPGDLWLISAPGEKTNQETWDKLNRTTSSLSSNYKFNIPDLKVTLINFIPSKRAVVKQ</sequence>
<keyword evidence="7" id="KW-1185">Reference proteome</keyword>
<proteinExistence type="inferred from homology"/>
<dbReference type="Proteomes" id="UP000267096">
    <property type="component" value="Unassembled WGS sequence"/>
</dbReference>
<dbReference type="GO" id="GO:0033180">
    <property type="term" value="C:proton-transporting V-type ATPase, V1 domain"/>
    <property type="evidence" value="ECO:0007669"/>
    <property type="project" value="InterPro"/>
</dbReference>
<keyword evidence="2 5" id="KW-0813">Transport</keyword>
<dbReference type="AlphaFoldDB" id="A0A0M3JMK3"/>
<reference evidence="8" key="1">
    <citation type="submission" date="2017-02" db="UniProtKB">
        <authorList>
            <consortium name="WormBaseParasite"/>
        </authorList>
    </citation>
    <scope>IDENTIFICATION</scope>
</reference>
<dbReference type="InterPro" id="IPR036132">
    <property type="entry name" value="Vac_ATP_synth_c_sf"/>
</dbReference>
<evidence type="ECO:0000256" key="3">
    <source>
        <dbReference type="ARBA" id="ARBA00022781"/>
    </source>
</evidence>
<keyword evidence="4 5" id="KW-0406">Ion transport</keyword>
<comment type="subunit">
    <text evidence="5">V-ATPase is a heteromultimeric enzyme made up of two complexes: the ATP-hydrolytic V1 complex and the proton translocation V0 complex. The V1 complex consists of three catalytic AB heterodimers that form a heterohexamer, three peripheral stalks each consisting of EG heterodimers, one central rotor including subunits D and F, and the regulatory subunits C and H. The proton translocation complex V0 consists of the proton transport subunit a, a ring of proteolipid subunits c9c'', rotary subunit d, subunits e and f, and two accessory subunits.</text>
</comment>
<comment type="function">
    <text evidence="5">Subunit of the V1 complex of vacuolar(H+)-ATPase (V-ATPase), a multisubunit enzyme composed of a peripheral complex (V1) that hydrolyzes ATP and a membrane integral complex (V0) that translocates protons. V-ATPase is responsible for acidifying and maintaining the pH of intracellular compartments and in some cell types, is targeted to the plasma membrane, where it is responsible for acidifying the extracellular environment. Subunit C is necessary for the assembly of the catalytic sector of the enzyme and is likely to have a specific function in its catalytic activity.</text>
</comment>
<dbReference type="SUPFAM" id="SSF118203">
    <property type="entry name" value="Vacuolar ATP synthase subunit C"/>
    <property type="match status" value="1"/>
</dbReference>
<dbReference type="EMBL" id="UYRR01023988">
    <property type="protein sequence ID" value="VDK33303.1"/>
    <property type="molecule type" value="Genomic_DNA"/>
</dbReference>
<evidence type="ECO:0000313" key="7">
    <source>
        <dbReference type="Proteomes" id="UP000267096"/>
    </source>
</evidence>
<name>A0A0M3JMK3_ANISI</name>
<organism evidence="8">
    <name type="scientific">Anisakis simplex</name>
    <name type="common">Herring worm</name>
    <dbReference type="NCBI Taxonomy" id="6269"/>
    <lineage>
        <taxon>Eukaryota</taxon>
        <taxon>Metazoa</taxon>
        <taxon>Ecdysozoa</taxon>
        <taxon>Nematoda</taxon>
        <taxon>Chromadorea</taxon>
        <taxon>Rhabditida</taxon>
        <taxon>Spirurina</taxon>
        <taxon>Ascaridomorpha</taxon>
        <taxon>Ascaridoidea</taxon>
        <taxon>Anisakidae</taxon>
        <taxon>Anisakis</taxon>
        <taxon>Anisakis simplex complex</taxon>
    </lineage>
</organism>
<comment type="similarity">
    <text evidence="1 5">Belongs to the V-ATPase C subunit family.</text>
</comment>
<evidence type="ECO:0000256" key="5">
    <source>
        <dbReference type="RuleBase" id="RU364010"/>
    </source>
</evidence>
<evidence type="ECO:0000256" key="4">
    <source>
        <dbReference type="ARBA" id="ARBA00023065"/>
    </source>
</evidence>
<dbReference type="InterPro" id="IPR004907">
    <property type="entry name" value="ATPase_V1-cplx_csu"/>
</dbReference>